<gene>
    <name evidence="1" type="ORF">IAB75_00695</name>
</gene>
<sequence length="170" mass="20016">MYNSVDIKVGRFIRQWVVSSCGSDQIRVDKRTNIWAIVKQNLALLPEDYAIVNDRSEYISIELLDAHSQRSYIHPAGCCLHLNSLYRCYISESGQEAIRRYLENQFRSAFRVYMVASMRDGSREKILHAITSFLLDYDLPVDSRILGRLSKDWYRYRQKNGEKLHIPIFF</sequence>
<protein>
    <submittedName>
        <fullName evidence="1">Uncharacterized protein</fullName>
    </submittedName>
</protein>
<reference evidence="1" key="1">
    <citation type="submission" date="2020-10" db="EMBL/GenBank/DDBJ databases">
        <authorList>
            <person name="Gilroy R."/>
        </authorList>
    </citation>
    <scope>NUCLEOTIDE SEQUENCE</scope>
    <source>
        <strain evidence="1">G3-8215</strain>
    </source>
</reference>
<evidence type="ECO:0000313" key="2">
    <source>
        <dbReference type="Proteomes" id="UP000725002"/>
    </source>
</evidence>
<proteinExistence type="predicted"/>
<organism evidence="1 2">
    <name type="scientific">Candidatus Cryptobacteroides avicola</name>
    <dbReference type="NCBI Taxonomy" id="2840757"/>
    <lineage>
        <taxon>Bacteria</taxon>
        <taxon>Pseudomonadati</taxon>
        <taxon>Bacteroidota</taxon>
        <taxon>Bacteroidia</taxon>
        <taxon>Bacteroidales</taxon>
        <taxon>Candidatus Cryptobacteroides</taxon>
    </lineage>
</organism>
<comment type="caution">
    <text evidence="1">The sequence shown here is derived from an EMBL/GenBank/DDBJ whole genome shotgun (WGS) entry which is preliminary data.</text>
</comment>
<dbReference type="AlphaFoldDB" id="A0A940DQ59"/>
<reference evidence="1" key="2">
    <citation type="journal article" date="2021" name="PeerJ">
        <title>Extensive microbial diversity within the chicken gut microbiome revealed by metagenomics and culture.</title>
        <authorList>
            <person name="Gilroy R."/>
            <person name="Ravi A."/>
            <person name="Getino M."/>
            <person name="Pursley I."/>
            <person name="Horton D.L."/>
            <person name="Alikhan N.F."/>
            <person name="Baker D."/>
            <person name="Gharbi K."/>
            <person name="Hall N."/>
            <person name="Watson M."/>
            <person name="Adriaenssens E.M."/>
            <person name="Foster-Nyarko E."/>
            <person name="Jarju S."/>
            <person name="Secka A."/>
            <person name="Antonio M."/>
            <person name="Oren A."/>
            <person name="Chaudhuri R.R."/>
            <person name="La Ragione R."/>
            <person name="Hildebrand F."/>
            <person name="Pallen M.J."/>
        </authorList>
    </citation>
    <scope>NUCLEOTIDE SEQUENCE</scope>
    <source>
        <strain evidence="1">G3-8215</strain>
    </source>
</reference>
<accession>A0A940DQ59</accession>
<dbReference type="Proteomes" id="UP000725002">
    <property type="component" value="Unassembled WGS sequence"/>
</dbReference>
<name>A0A940DQ59_9BACT</name>
<evidence type="ECO:0000313" key="1">
    <source>
        <dbReference type="EMBL" id="MBO8482629.1"/>
    </source>
</evidence>
<dbReference type="EMBL" id="JADILV010000005">
    <property type="protein sequence ID" value="MBO8482629.1"/>
    <property type="molecule type" value="Genomic_DNA"/>
</dbReference>